<feature type="domain" description="Fibrinogen C-terminal" evidence="3">
    <location>
        <begin position="194"/>
        <end position="413"/>
    </location>
</feature>
<evidence type="ECO:0000256" key="1">
    <source>
        <dbReference type="ARBA" id="ARBA00023157"/>
    </source>
</evidence>
<reference evidence="5" key="1">
    <citation type="submission" date="2025-08" db="UniProtKB">
        <authorList>
            <consortium name="RefSeq"/>
        </authorList>
    </citation>
    <scope>IDENTIFICATION</scope>
</reference>
<feature type="chain" id="PRO_5045351519" evidence="2">
    <location>
        <begin position="25"/>
        <end position="420"/>
    </location>
</feature>
<dbReference type="InterPro" id="IPR014716">
    <property type="entry name" value="Fibrinogen_a/b/g_C_1"/>
</dbReference>
<keyword evidence="1" id="KW-1015">Disulfide bond</keyword>
<dbReference type="InterPro" id="IPR050373">
    <property type="entry name" value="Fibrinogen_C-term_domain"/>
</dbReference>
<evidence type="ECO:0000313" key="4">
    <source>
        <dbReference type="Proteomes" id="UP000695022"/>
    </source>
</evidence>
<dbReference type="InterPro" id="IPR002181">
    <property type="entry name" value="Fibrinogen_a/b/g_C_dom"/>
</dbReference>
<dbReference type="InterPro" id="IPR036056">
    <property type="entry name" value="Fibrinogen-like_C"/>
</dbReference>
<name>A0ABM1EBQ6_PRICU</name>
<protein>
    <submittedName>
        <fullName evidence="5">Fibrinogen C domain-containing protein 1-like</fullName>
    </submittedName>
</protein>
<gene>
    <name evidence="5" type="primary">LOC106810707</name>
</gene>
<proteinExistence type="predicted"/>
<keyword evidence="4" id="KW-1185">Reference proteome</keyword>
<organism evidence="4 5">
    <name type="scientific">Priapulus caudatus</name>
    <name type="common">Priapulid worm</name>
    <dbReference type="NCBI Taxonomy" id="37621"/>
    <lineage>
        <taxon>Eukaryota</taxon>
        <taxon>Metazoa</taxon>
        <taxon>Ecdysozoa</taxon>
        <taxon>Scalidophora</taxon>
        <taxon>Priapulida</taxon>
        <taxon>Priapulimorpha</taxon>
        <taxon>Priapulimorphida</taxon>
        <taxon>Priapulidae</taxon>
        <taxon>Priapulus</taxon>
    </lineage>
</organism>
<dbReference type="Proteomes" id="UP000695022">
    <property type="component" value="Unplaced"/>
</dbReference>
<keyword evidence="2" id="KW-0732">Signal</keyword>
<dbReference type="PANTHER" id="PTHR19143">
    <property type="entry name" value="FIBRINOGEN/TENASCIN/ANGIOPOEITIN"/>
    <property type="match status" value="1"/>
</dbReference>
<accession>A0ABM1EBQ6</accession>
<dbReference type="CDD" id="cd00087">
    <property type="entry name" value="FReD"/>
    <property type="match status" value="1"/>
</dbReference>
<feature type="signal peptide" evidence="2">
    <location>
        <begin position="1"/>
        <end position="24"/>
    </location>
</feature>
<evidence type="ECO:0000259" key="3">
    <source>
        <dbReference type="PROSITE" id="PS51406"/>
    </source>
</evidence>
<sequence length="420" mass="47803">MRVPTCALLLLCTLHCRHAPSVRAQTSFTDTTFPTSTTETSDLTTEQISHPPPIKIVEETVETVTVNTEEEETTVGGGQCDGQLPYTESDAAYLETLIAMDTTDLLQSLKSQLILCHNYRQLEQIFFVIDKLLFRLRTQTFHKYILVEGSCQRFFGCKDDLRQGVGRSFGNDDDTPTILSRTIDGNRVGGNPGQSIRGYTTDCGELRYIGERKSGIYTIYPEYSELPFEAFCDMETDGGGWTIFQKRFDGSVDFYRGWSAYKYGFGELKGEYWLGLKKLHDLTHQGPVQLRIDLEDAEGITRHAIYDDFKVTSEEDGYRILVGMYSGNAGDSLSFHNRMRFSTPDVDNDIHTGAHCAQVNVGAWWYRDCQHANLNGLYLLGANSFHQKGITWYHFRGYDYSLKRSEMKVRRVVHALHVQR</sequence>
<evidence type="ECO:0000256" key="2">
    <source>
        <dbReference type="SAM" id="SignalP"/>
    </source>
</evidence>
<dbReference type="Pfam" id="PF00147">
    <property type="entry name" value="Fibrinogen_C"/>
    <property type="match status" value="1"/>
</dbReference>
<dbReference type="InterPro" id="IPR020837">
    <property type="entry name" value="Fibrinogen_CS"/>
</dbReference>
<dbReference type="GeneID" id="106810707"/>
<dbReference type="RefSeq" id="XP_014669627.1">
    <property type="nucleotide sequence ID" value="XM_014814141.1"/>
</dbReference>
<dbReference type="SUPFAM" id="SSF56496">
    <property type="entry name" value="Fibrinogen C-terminal domain-like"/>
    <property type="match status" value="1"/>
</dbReference>
<dbReference type="PROSITE" id="PS00514">
    <property type="entry name" value="FIBRINOGEN_C_1"/>
    <property type="match status" value="1"/>
</dbReference>
<dbReference type="PROSITE" id="PS51406">
    <property type="entry name" value="FIBRINOGEN_C_2"/>
    <property type="match status" value="1"/>
</dbReference>
<dbReference type="Gene3D" id="3.90.215.10">
    <property type="entry name" value="Gamma Fibrinogen, chain A, domain 1"/>
    <property type="match status" value="1"/>
</dbReference>
<dbReference type="NCBIfam" id="NF040941">
    <property type="entry name" value="GGGWT_bact"/>
    <property type="match status" value="1"/>
</dbReference>
<dbReference type="SMART" id="SM00186">
    <property type="entry name" value="FBG"/>
    <property type="match status" value="1"/>
</dbReference>
<evidence type="ECO:0000313" key="5">
    <source>
        <dbReference type="RefSeq" id="XP_014669627.1"/>
    </source>
</evidence>